<proteinExistence type="predicted"/>
<dbReference type="AlphaFoldDB" id="A0A371XBM7"/>
<dbReference type="EMBL" id="QURN01000012">
    <property type="protein sequence ID" value="RFC66633.1"/>
    <property type="molecule type" value="Genomic_DNA"/>
</dbReference>
<protein>
    <submittedName>
        <fullName evidence="1">DUF922 domain-containing protein</fullName>
    </submittedName>
</protein>
<sequence>MALYPSTPILAALIVAGMIIPTAASAEALSLSYSYFTIGGATPMDIEAEMGRFGPEIKGSEYRHPGATRMEFSSRIGYRQDQNKCRIVSAQVSIKAKVILPRWKRPRNADAAARLFWDVLSADIVRHEESHLVIGRNHARSLERQLKKLPAQKDCDKLAEQAEVLKEKIMAEHDREQQRFDAIEGKNLEKRLVGKLKRRIEK</sequence>
<reference evidence="2" key="1">
    <citation type="submission" date="2018-08" db="EMBL/GenBank/DDBJ databases">
        <authorList>
            <person name="Im W.T."/>
        </authorList>
    </citation>
    <scope>NUCLEOTIDE SEQUENCE [LARGE SCALE GENOMIC DNA]</scope>
    <source>
        <strain evidence="2">LA-28</strain>
    </source>
</reference>
<comment type="caution">
    <text evidence="1">The sequence shown here is derived from an EMBL/GenBank/DDBJ whole genome shotgun (WGS) entry which is preliminary data.</text>
</comment>
<dbReference type="PIRSF" id="PIRSF010521">
    <property type="entry name" value="DUF922_bac"/>
    <property type="match status" value="1"/>
</dbReference>
<accession>A0A371XBM7</accession>
<dbReference type="Proteomes" id="UP000262379">
    <property type="component" value="Unassembled WGS sequence"/>
</dbReference>
<evidence type="ECO:0000313" key="1">
    <source>
        <dbReference type="EMBL" id="RFC66633.1"/>
    </source>
</evidence>
<keyword evidence="2" id="KW-1185">Reference proteome</keyword>
<name>A0A371XBM7_9HYPH</name>
<dbReference type="InterPro" id="IPR010321">
    <property type="entry name" value="DUF922"/>
</dbReference>
<dbReference type="Pfam" id="PF06037">
    <property type="entry name" value="DUF922"/>
    <property type="match status" value="1"/>
</dbReference>
<gene>
    <name evidence="1" type="ORF">DY251_15425</name>
</gene>
<evidence type="ECO:0000313" key="2">
    <source>
        <dbReference type="Proteomes" id="UP000262379"/>
    </source>
</evidence>
<dbReference type="RefSeq" id="WP_116624810.1">
    <property type="nucleotide sequence ID" value="NZ_QURN01000012.1"/>
</dbReference>
<organism evidence="1 2">
    <name type="scientific">Mesorhizobium denitrificans</name>
    <dbReference type="NCBI Taxonomy" id="2294114"/>
    <lineage>
        <taxon>Bacteria</taxon>
        <taxon>Pseudomonadati</taxon>
        <taxon>Pseudomonadota</taxon>
        <taxon>Alphaproteobacteria</taxon>
        <taxon>Hyphomicrobiales</taxon>
        <taxon>Phyllobacteriaceae</taxon>
        <taxon>Mesorhizobium</taxon>
    </lineage>
</organism>